<feature type="transmembrane region" description="Helical" evidence="8">
    <location>
        <begin position="354"/>
        <end position="376"/>
    </location>
</feature>
<evidence type="ECO:0000256" key="1">
    <source>
        <dbReference type="ARBA" id="ARBA00004651"/>
    </source>
</evidence>
<comment type="subcellular location">
    <subcellularLocation>
        <location evidence="1">Cell membrane</location>
        <topology evidence="1">Multi-pass membrane protein</topology>
    </subcellularLocation>
</comment>
<dbReference type="Proteomes" id="UP001500540">
    <property type="component" value="Unassembled WGS sequence"/>
</dbReference>
<evidence type="ECO:0000256" key="3">
    <source>
        <dbReference type="ARBA" id="ARBA00022692"/>
    </source>
</evidence>
<feature type="transmembrane region" description="Helical" evidence="8">
    <location>
        <begin position="52"/>
        <end position="75"/>
    </location>
</feature>
<feature type="transmembrane region" description="Helical" evidence="8">
    <location>
        <begin position="413"/>
        <end position="439"/>
    </location>
</feature>
<keyword evidence="4" id="KW-0133">Cell shape</keyword>
<feature type="transmembrane region" description="Helical" evidence="8">
    <location>
        <begin position="488"/>
        <end position="511"/>
    </location>
</feature>
<evidence type="ECO:0000256" key="7">
    <source>
        <dbReference type="ARBA" id="ARBA00023136"/>
    </source>
</evidence>
<sequence length="530" mass="55858">MTSIGRASVLIGSGTIVSRLTGFLRTVVLVSAIGATTAAGNAFSIANSLPNAIYAIISTGLLTAVVVPQIVAAARHADGGTAFISKLFTLGTVVLVVVTAAAVAVAPWLVQLYAPGFSPHQQAVATAFAYWCLPQILFYGLYALVGESLNARNIFGPYTWTPIVNNLISIAGFGAFILLFGRSESITGWTPGMIALIGGTATGGIAVQALLLFVFWRRTRLSLRPDFRWRGVGLNQIGRLAGWTFLMVVLGQIAGIVQSRVISAAAENDPGVFVSQNAWLLYMLPYSIIVLSIGTPYFTRLSEHAAAGRHDEVRADVGRSIRTLGVFIVIAAFALAAASVPASRIFTDSPAEASAAAVVLVLFLVSLIPNALQFTIQRTFYAYNDTRTPFLFTIVQVAVVIGTAYLAKATLPIGWLAAGIALGQSIAAIVQLVVATWLLHRRIGRLDVAGWMLATGRFVVAAIPAGAVGWGVFWLLGGVDGWTASGKILGAVGAAVIGTVALAVYLGMLALMRAPELSPALQLVRRLIRR</sequence>
<dbReference type="InterPro" id="IPR051050">
    <property type="entry name" value="Lipid_II_flippase_MurJ/MviN"/>
</dbReference>
<comment type="caution">
    <text evidence="9">The sequence shown here is derived from an EMBL/GenBank/DDBJ whole genome shotgun (WGS) entry which is preliminary data.</text>
</comment>
<keyword evidence="5" id="KW-0573">Peptidoglycan synthesis</keyword>
<evidence type="ECO:0000313" key="10">
    <source>
        <dbReference type="Proteomes" id="UP001500540"/>
    </source>
</evidence>
<dbReference type="PANTHER" id="PTHR47019:SF1">
    <property type="entry name" value="LIPID II FLIPPASE MURJ"/>
    <property type="match status" value="1"/>
</dbReference>
<feature type="transmembrane region" description="Helical" evidence="8">
    <location>
        <begin position="193"/>
        <end position="216"/>
    </location>
</feature>
<evidence type="ECO:0008006" key="11">
    <source>
        <dbReference type="Google" id="ProtNLM"/>
    </source>
</evidence>
<evidence type="ECO:0000256" key="2">
    <source>
        <dbReference type="ARBA" id="ARBA00022475"/>
    </source>
</evidence>
<feature type="transmembrane region" description="Helical" evidence="8">
    <location>
        <begin position="279"/>
        <end position="299"/>
    </location>
</feature>
<reference evidence="10" key="1">
    <citation type="journal article" date="2019" name="Int. J. Syst. Evol. Microbiol.">
        <title>The Global Catalogue of Microorganisms (GCM) 10K type strain sequencing project: providing services to taxonomists for standard genome sequencing and annotation.</title>
        <authorList>
            <consortium name="The Broad Institute Genomics Platform"/>
            <consortium name="The Broad Institute Genome Sequencing Center for Infectious Disease"/>
            <person name="Wu L."/>
            <person name="Ma J."/>
        </authorList>
    </citation>
    <scope>NUCLEOTIDE SEQUENCE [LARGE SCALE GENOMIC DNA]</scope>
    <source>
        <strain evidence="10">JCM 16950</strain>
    </source>
</reference>
<feature type="transmembrane region" description="Helical" evidence="8">
    <location>
        <begin position="163"/>
        <end position="181"/>
    </location>
</feature>
<feature type="transmembrane region" description="Helical" evidence="8">
    <location>
        <begin position="451"/>
        <end position="476"/>
    </location>
</feature>
<dbReference type="NCBIfam" id="TIGR01695">
    <property type="entry name" value="murJ_mviN"/>
    <property type="match status" value="1"/>
</dbReference>
<accession>A0ABP7G2L5</accession>
<protein>
    <recommendedName>
        <fullName evidence="11">Murein biosynthesis integral membrane protein MurJ</fullName>
    </recommendedName>
</protein>
<evidence type="ECO:0000256" key="8">
    <source>
        <dbReference type="SAM" id="Phobius"/>
    </source>
</evidence>
<feature type="transmembrane region" description="Helical" evidence="8">
    <location>
        <begin position="320"/>
        <end position="342"/>
    </location>
</feature>
<name>A0ABP7G2L5_9MICO</name>
<dbReference type="EMBL" id="BAABAF010000001">
    <property type="protein sequence ID" value="GAA3753146.1"/>
    <property type="molecule type" value="Genomic_DNA"/>
</dbReference>
<keyword evidence="2" id="KW-1003">Cell membrane</keyword>
<dbReference type="PRINTS" id="PR01806">
    <property type="entry name" value="VIRFACTRMVIN"/>
</dbReference>
<feature type="transmembrane region" description="Helical" evidence="8">
    <location>
        <begin position="122"/>
        <end position="142"/>
    </location>
</feature>
<gene>
    <name evidence="9" type="ORF">GCM10022240_02680</name>
</gene>
<keyword evidence="6 8" id="KW-1133">Transmembrane helix</keyword>
<keyword evidence="3 8" id="KW-0812">Transmembrane</keyword>
<evidence type="ECO:0000313" key="9">
    <source>
        <dbReference type="EMBL" id="GAA3753146.1"/>
    </source>
</evidence>
<proteinExistence type="predicted"/>
<feature type="transmembrane region" description="Helical" evidence="8">
    <location>
        <begin position="388"/>
        <end position="407"/>
    </location>
</feature>
<evidence type="ECO:0000256" key="6">
    <source>
        <dbReference type="ARBA" id="ARBA00022989"/>
    </source>
</evidence>
<feature type="transmembrane region" description="Helical" evidence="8">
    <location>
        <begin position="237"/>
        <end position="259"/>
    </location>
</feature>
<organism evidence="9 10">
    <name type="scientific">Microbacterium kribbense</name>
    <dbReference type="NCBI Taxonomy" id="433645"/>
    <lineage>
        <taxon>Bacteria</taxon>
        <taxon>Bacillati</taxon>
        <taxon>Actinomycetota</taxon>
        <taxon>Actinomycetes</taxon>
        <taxon>Micrococcales</taxon>
        <taxon>Microbacteriaceae</taxon>
        <taxon>Microbacterium</taxon>
    </lineage>
</organism>
<feature type="transmembrane region" description="Helical" evidence="8">
    <location>
        <begin position="23"/>
        <end position="46"/>
    </location>
</feature>
<feature type="transmembrane region" description="Helical" evidence="8">
    <location>
        <begin position="87"/>
        <end position="110"/>
    </location>
</feature>
<dbReference type="PANTHER" id="PTHR47019">
    <property type="entry name" value="LIPID II FLIPPASE MURJ"/>
    <property type="match status" value="1"/>
</dbReference>
<dbReference type="RefSeq" id="WP_344779733.1">
    <property type="nucleotide sequence ID" value="NZ_BAABAF010000001.1"/>
</dbReference>
<dbReference type="InterPro" id="IPR004268">
    <property type="entry name" value="MurJ"/>
</dbReference>
<evidence type="ECO:0000256" key="5">
    <source>
        <dbReference type="ARBA" id="ARBA00022984"/>
    </source>
</evidence>
<evidence type="ECO:0000256" key="4">
    <source>
        <dbReference type="ARBA" id="ARBA00022960"/>
    </source>
</evidence>
<keyword evidence="10" id="KW-1185">Reference proteome</keyword>
<dbReference type="Pfam" id="PF03023">
    <property type="entry name" value="MurJ"/>
    <property type="match status" value="1"/>
</dbReference>
<keyword evidence="7 8" id="KW-0472">Membrane</keyword>